<evidence type="ECO:0000313" key="2">
    <source>
        <dbReference type="EMBL" id="VIO56332.1"/>
    </source>
</evidence>
<sequence length="73" mass="7937">MHPKVVLLPLVPVTAKGSLCDSRYWKTPTYVDLPNLRTPVFVPSPGLRALGPGVGYVGHPGRLEEGEEQKVSE</sequence>
<protein>
    <submittedName>
        <fullName evidence="1">Uncharacterized protein</fullName>
    </submittedName>
</protein>
<dbReference type="AlphaFoldDB" id="A0A4U9ER38"/>
<evidence type="ECO:0000313" key="1">
    <source>
        <dbReference type="EMBL" id="CAG1967898.1"/>
    </source>
</evidence>
<dbReference type="EMBL" id="CAAKMV010000124">
    <property type="protein sequence ID" value="VIO56332.1"/>
    <property type="molecule type" value="Genomic_DNA"/>
</dbReference>
<name>A0A4U9ER38_GIBZA</name>
<evidence type="ECO:0000313" key="3">
    <source>
        <dbReference type="Proteomes" id="UP000746612"/>
    </source>
</evidence>
<accession>A0A4U9ER38</accession>
<gene>
    <name evidence="2" type="ORF">FUG_LOCUS211477</name>
    <name evidence="1" type="ORF">MDCFG202_LOCUS50930</name>
</gene>
<reference evidence="2" key="1">
    <citation type="submission" date="2019-04" db="EMBL/GenBank/DDBJ databases">
        <authorList>
            <person name="Melise S."/>
            <person name="Noan J."/>
            <person name="Okalmin O."/>
        </authorList>
    </citation>
    <scope>NUCLEOTIDE SEQUENCE</scope>
    <source>
        <strain evidence="2">FN9</strain>
    </source>
</reference>
<organism evidence="1 3">
    <name type="scientific">Gibberella zeae</name>
    <name type="common">Wheat head blight fungus</name>
    <name type="synonym">Fusarium graminearum</name>
    <dbReference type="NCBI Taxonomy" id="5518"/>
    <lineage>
        <taxon>Eukaryota</taxon>
        <taxon>Fungi</taxon>
        <taxon>Dikarya</taxon>
        <taxon>Ascomycota</taxon>
        <taxon>Pezizomycotina</taxon>
        <taxon>Sordariomycetes</taxon>
        <taxon>Hypocreomycetidae</taxon>
        <taxon>Hypocreales</taxon>
        <taxon>Nectriaceae</taxon>
        <taxon>Fusarium</taxon>
    </lineage>
</organism>
<proteinExistence type="predicted"/>
<reference evidence="1" key="2">
    <citation type="submission" date="2021-03" db="EMBL/GenBank/DDBJ databases">
        <authorList>
            <person name="Alouane T."/>
            <person name="Langin T."/>
            <person name="Bonhomme L."/>
        </authorList>
    </citation>
    <scope>NUCLEOTIDE SEQUENCE</scope>
    <source>
        <strain evidence="1">MDC_Fg202</strain>
    </source>
</reference>
<dbReference type="Proteomes" id="UP000746612">
    <property type="component" value="Unassembled WGS sequence"/>
</dbReference>
<dbReference type="EMBL" id="CAJPIJ010000076">
    <property type="protein sequence ID" value="CAG1967898.1"/>
    <property type="molecule type" value="Genomic_DNA"/>
</dbReference>